<sequence length="420" mass="45855">MSQQLKKEITLISGIGQLSTTLMGTGLFMIPAIAAGIADRMTLWAWLFLFIAVCPIALTFAGLGKRYPNAGGTAYFVRMAFNPRLERSVAWLFISVIPVGIPAAITMAGGFLQQLLPSPLNTSLWAQSITLCLLVLVNLSGSKTSGRLQSLIALSIFSLVAALLWKGQIAPQDFTMPPLTSTSLWPVASALGVMFWCFVGIEAFAHMGEEFKRPGRDFPLAILLGCLIAGLTYWACSVVILKFGAYGTPEFDVTSIPWLSDHLFGTQVSALITLVGFCACFASLNLYLQSFSRMLWAQTKQSRPQSRIARLSARGIPANATLLIAAVIYLLILLGEFARLDLSLFLKLANSVFVFIYLLAMLSAWKLLHGMARYLAGIALILCVLVFFCLGWSAMYALIIFIVLGFFPGRRTDPLQQHAT</sequence>
<dbReference type="RefSeq" id="WP_087482946.1">
    <property type="nucleotide sequence ID" value="NZ_AP024884.1"/>
</dbReference>
<protein>
    <submittedName>
        <fullName evidence="7">L-methionine/branched-chain amino acid transporter</fullName>
    </submittedName>
</protein>
<dbReference type="PIRSF" id="PIRSF006060">
    <property type="entry name" value="AA_transporter"/>
    <property type="match status" value="1"/>
</dbReference>
<organism evidence="7 8">
    <name type="scientific">Vibrio mangrovi</name>
    <dbReference type="NCBI Taxonomy" id="474394"/>
    <lineage>
        <taxon>Bacteria</taxon>
        <taxon>Pseudomonadati</taxon>
        <taxon>Pseudomonadota</taxon>
        <taxon>Gammaproteobacteria</taxon>
        <taxon>Vibrionales</taxon>
        <taxon>Vibrionaceae</taxon>
        <taxon>Vibrio</taxon>
    </lineage>
</organism>
<dbReference type="NCBIfam" id="NF008245">
    <property type="entry name" value="PRK11021.1"/>
    <property type="match status" value="1"/>
</dbReference>
<dbReference type="EMBL" id="JAWRCO010000002">
    <property type="protein sequence ID" value="MDW6005286.1"/>
    <property type="molecule type" value="Genomic_DNA"/>
</dbReference>
<dbReference type="Pfam" id="PF13520">
    <property type="entry name" value="AA_permease_2"/>
    <property type="match status" value="1"/>
</dbReference>
<comment type="caution">
    <text evidence="7">The sequence shown here is derived from an EMBL/GenBank/DDBJ whole genome shotgun (WGS) entry which is preliminary data.</text>
</comment>
<keyword evidence="2" id="KW-1003">Cell membrane</keyword>
<feature type="transmembrane region" description="Helical" evidence="6">
    <location>
        <begin position="374"/>
        <end position="407"/>
    </location>
</feature>
<dbReference type="PANTHER" id="PTHR42770">
    <property type="entry name" value="AMINO ACID TRANSPORTER-RELATED"/>
    <property type="match status" value="1"/>
</dbReference>
<dbReference type="Proteomes" id="UP001283366">
    <property type="component" value="Unassembled WGS sequence"/>
</dbReference>
<evidence type="ECO:0000313" key="8">
    <source>
        <dbReference type="Proteomes" id="UP001283366"/>
    </source>
</evidence>
<feature type="transmembrane region" description="Helical" evidence="6">
    <location>
        <begin position="148"/>
        <end position="165"/>
    </location>
</feature>
<dbReference type="InterPro" id="IPR002293">
    <property type="entry name" value="AA/rel_permease1"/>
</dbReference>
<name>A0ABU4IBD5_9VIBR</name>
<evidence type="ECO:0000313" key="7">
    <source>
        <dbReference type="EMBL" id="MDW6005286.1"/>
    </source>
</evidence>
<feature type="transmembrane region" description="Helical" evidence="6">
    <location>
        <begin position="124"/>
        <end position="141"/>
    </location>
</feature>
<evidence type="ECO:0000256" key="3">
    <source>
        <dbReference type="ARBA" id="ARBA00022692"/>
    </source>
</evidence>
<evidence type="ECO:0000256" key="4">
    <source>
        <dbReference type="ARBA" id="ARBA00022989"/>
    </source>
</evidence>
<accession>A0ABU4IBD5</accession>
<evidence type="ECO:0000256" key="6">
    <source>
        <dbReference type="SAM" id="Phobius"/>
    </source>
</evidence>
<proteinExistence type="predicted"/>
<keyword evidence="3 6" id="KW-0812">Transmembrane</keyword>
<comment type="subcellular location">
    <subcellularLocation>
        <location evidence="1">Cell membrane</location>
        <topology evidence="1">Multi-pass membrane protein</topology>
    </subcellularLocation>
</comment>
<dbReference type="InterPro" id="IPR050367">
    <property type="entry name" value="APC_superfamily"/>
</dbReference>
<evidence type="ECO:0000256" key="2">
    <source>
        <dbReference type="ARBA" id="ARBA00022475"/>
    </source>
</evidence>
<keyword evidence="5 6" id="KW-0472">Membrane</keyword>
<feature type="transmembrane region" description="Helical" evidence="6">
    <location>
        <begin position="308"/>
        <end position="332"/>
    </location>
</feature>
<evidence type="ECO:0000256" key="1">
    <source>
        <dbReference type="ARBA" id="ARBA00004651"/>
    </source>
</evidence>
<feature type="transmembrane region" description="Helical" evidence="6">
    <location>
        <begin position="12"/>
        <end position="37"/>
    </location>
</feature>
<feature type="transmembrane region" description="Helical" evidence="6">
    <location>
        <begin position="43"/>
        <end position="63"/>
    </location>
</feature>
<keyword evidence="8" id="KW-1185">Reference proteome</keyword>
<feature type="transmembrane region" description="Helical" evidence="6">
    <location>
        <begin position="89"/>
        <end position="112"/>
    </location>
</feature>
<feature type="transmembrane region" description="Helical" evidence="6">
    <location>
        <begin position="344"/>
        <end position="362"/>
    </location>
</feature>
<keyword evidence="4 6" id="KW-1133">Transmembrane helix</keyword>
<dbReference type="PANTHER" id="PTHR42770:SF13">
    <property type="entry name" value="L-METHIONINE_BRANCHED-CHAIN AMINO ACID EXPORTER YJEH"/>
    <property type="match status" value="1"/>
</dbReference>
<feature type="transmembrane region" description="Helical" evidence="6">
    <location>
        <begin position="185"/>
        <end position="206"/>
    </location>
</feature>
<gene>
    <name evidence="7" type="primary">yjeH</name>
    <name evidence="7" type="ORF">SBX37_20680</name>
</gene>
<reference evidence="7 8" key="1">
    <citation type="submission" date="2023-11" db="EMBL/GenBank/DDBJ databases">
        <title>Plant-associative lifestyle of Vibrio porteresiae and its evolutionary dynamics.</title>
        <authorList>
            <person name="Rameshkumar N."/>
            <person name="Kirti K."/>
        </authorList>
    </citation>
    <scope>NUCLEOTIDE SEQUENCE [LARGE SCALE GENOMIC DNA]</scope>
    <source>
        <strain evidence="7 8">MSSRF38</strain>
    </source>
</reference>
<feature type="transmembrane region" description="Helical" evidence="6">
    <location>
        <begin position="218"/>
        <end position="244"/>
    </location>
</feature>
<feature type="transmembrane region" description="Helical" evidence="6">
    <location>
        <begin position="264"/>
        <end position="288"/>
    </location>
</feature>
<evidence type="ECO:0000256" key="5">
    <source>
        <dbReference type="ARBA" id="ARBA00023136"/>
    </source>
</evidence>
<dbReference type="Gene3D" id="1.20.1740.10">
    <property type="entry name" value="Amino acid/polyamine transporter I"/>
    <property type="match status" value="1"/>
</dbReference>